<dbReference type="Pfam" id="PF12833">
    <property type="entry name" value="HTH_18"/>
    <property type="match status" value="1"/>
</dbReference>
<dbReference type="GO" id="GO:0005737">
    <property type="term" value="C:cytoplasm"/>
    <property type="evidence" value="ECO:0007669"/>
    <property type="project" value="UniProtKB-SubCell"/>
</dbReference>
<dbReference type="InterPro" id="IPR009057">
    <property type="entry name" value="Homeodomain-like_sf"/>
</dbReference>
<feature type="compositionally biased region" description="Basic and acidic residues" evidence="6">
    <location>
        <begin position="295"/>
        <end position="311"/>
    </location>
</feature>
<dbReference type="SUPFAM" id="SSF46689">
    <property type="entry name" value="Homeodomain-like"/>
    <property type="match status" value="2"/>
</dbReference>
<evidence type="ECO:0000256" key="3">
    <source>
        <dbReference type="ARBA" id="ARBA00023125"/>
    </source>
</evidence>
<dbReference type="PROSITE" id="PS01124">
    <property type="entry name" value="HTH_ARAC_FAMILY_2"/>
    <property type="match status" value="1"/>
</dbReference>
<keyword evidence="2" id="KW-0805">Transcription regulation</keyword>
<dbReference type="Proteomes" id="UP000531950">
    <property type="component" value="Unassembled WGS sequence"/>
</dbReference>
<dbReference type="InterPro" id="IPR032783">
    <property type="entry name" value="AraC_lig"/>
</dbReference>
<evidence type="ECO:0000256" key="1">
    <source>
        <dbReference type="ARBA" id="ARBA00004496"/>
    </source>
</evidence>
<feature type="domain" description="HTH araC/xylS-type" evidence="7">
    <location>
        <begin position="201"/>
        <end position="299"/>
    </location>
</feature>
<dbReference type="Gene3D" id="1.10.10.60">
    <property type="entry name" value="Homeodomain-like"/>
    <property type="match status" value="2"/>
</dbReference>
<dbReference type="InterPro" id="IPR050204">
    <property type="entry name" value="AraC_XylS_family_regulators"/>
</dbReference>
<evidence type="ECO:0000313" key="9">
    <source>
        <dbReference type="Proteomes" id="UP000531950"/>
    </source>
</evidence>
<accession>A0A7Y8JPN4</accession>
<dbReference type="AlphaFoldDB" id="A0A7Y8JPN4"/>
<dbReference type="EMBL" id="JACARG010000020">
    <property type="protein sequence ID" value="NWE13681.1"/>
    <property type="molecule type" value="Genomic_DNA"/>
</dbReference>
<evidence type="ECO:0000313" key="8">
    <source>
        <dbReference type="EMBL" id="NWE13681.1"/>
    </source>
</evidence>
<organism evidence="8 9">
    <name type="scientific">Pseudomonas yamanorum</name>
    <dbReference type="NCBI Taxonomy" id="515393"/>
    <lineage>
        <taxon>Bacteria</taxon>
        <taxon>Pseudomonadati</taxon>
        <taxon>Pseudomonadota</taxon>
        <taxon>Gammaproteobacteria</taxon>
        <taxon>Pseudomonadales</taxon>
        <taxon>Pseudomonadaceae</taxon>
        <taxon>Pseudomonas</taxon>
    </lineage>
</organism>
<reference evidence="8 9" key="1">
    <citation type="submission" date="2020-04" db="EMBL/GenBank/DDBJ databases">
        <title>Molecular characterization of pseudomonads from Agaricus bisporus reveal novel blotch 2 pathogens in Western Europe.</title>
        <authorList>
            <person name="Taparia T."/>
            <person name="Krijger M."/>
            <person name="Haynes E."/>
            <person name="Elpinstone J.G."/>
            <person name="Noble R."/>
            <person name="Van Der Wolf J."/>
        </authorList>
    </citation>
    <scope>NUCLEOTIDE SEQUENCE [LARGE SCALE GENOMIC DNA]</scope>
    <source>
        <strain evidence="8 9">IPO3782</strain>
    </source>
</reference>
<keyword evidence="4" id="KW-0804">Transcription</keyword>
<sequence length="320" mass="35304">MDTLSDVLALLKSHRSTFAGLKAGGSWAINFAAPDGIKFNAVVEGSCWLEVEGLAVPMRLYEGDCFLLTQARPWRLSSNLSHEGVDAREVYADAVGGIATVGDTVDLFLIAGRFIYGDDARLLLDSLPPVLRVSANSEQAAVLRWCLDRLAREYASPLQGAALMTEHLAQMMLVQILRLYQSSMGASTTGWLAALNDPRLAPVLREIHAAPARRWTLSEMADVASQSRSTFALHFKQRVGLAPQEYLTRWRMHLAVQALKASDNSVSTIGQALGYQSDSAFSNAFKRVMACSPREYRERTPHKEPRDERYPAAEGQGQRH</sequence>
<evidence type="ECO:0000256" key="4">
    <source>
        <dbReference type="ARBA" id="ARBA00023163"/>
    </source>
</evidence>
<comment type="function">
    <text evidence="5">Regulatory protein of the TOL plasmid xyl operons. XylS activates the xylXYZLTEGFJQKIH operon required for the degradation of toluene, m-xylene and p-xylene.</text>
</comment>
<dbReference type="InterPro" id="IPR018060">
    <property type="entry name" value="HTH_AraC"/>
</dbReference>
<dbReference type="GO" id="GO:0009893">
    <property type="term" value="P:positive regulation of metabolic process"/>
    <property type="evidence" value="ECO:0007669"/>
    <property type="project" value="UniProtKB-ARBA"/>
</dbReference>
<dbReference type="RefSeq" id="WP_177077649.1">
    <property type="nucleotide sequence ID" value="NZ_JACARG010000020.1"/>
</dbReference>
<evidence type="ECO:0000256" key="2">
    <source>
        <dbReference type="ARBA" id="ARBA00023015"/>
    </source>
</evidence>
<dbReference type="PROSITE" id="PS00041">
    <property type="entry name" value="HTH_ARAC_FAMILY_1"/>
    <property type="match status" value="1"/>
</dbReference>
<dbReference type="InterPro" id="IPR018062">
    <property type="entry name" value="HTH_AraC-typ_CS"/>
</dbReference>
<dbReference type="PANTHER" id="PTHR46796">
    <property type="entry name" value="HTH-TYPE TRANSCRIPTIONAL ACTIVATOR RHAS-RELATED"/>
    <property type="match status" value="1"/>
</dbReference>
<dbReference type="GO" id="GO:0003700">
    <property type="term" value="F:DNA-binding transcription factor activity"/>
    <property type="evidence" value="ECO:0007669"/>
    <property type="project" value="InterPro"/>
</dbReference>
<comment type="subcellular location">
    <subcellularLocation>
        <location evidence="1">Cytoplasm</location>
    </subcellularLocation>
</comment>
<dbReference type="PANTHER" id="PTHR46796:SF7">
    <property type="entry name" value="ARAC FAMILY TRANSCRIPTIONAL REGULATOR"/>
    <property type="match status" value="1"/>
</dbReference>
<protein>
    <submittedName>
        <fullName evidence="8">AraC family transcriptional regulator</fullName>
    </submittedName>
</protein>
<keyword evidence="3" id="KW-0238">DNA-binding</keyword>
<dbReference type="SMART" id="SM00342">
    <property type="entry name" value="HTH_ARAC"/>
    <property type="match status" value="1"/>
</dbReference>
<dbReference type="Pfam" id="PF12852">
    <property type="entry name" value="Cupin_6"/>
    <property type="match status" value="1"/>
</dbReference>
<gene>
    <name evidence="8" type="ORF">HX822_12105</name>
</gene>
<evidence type="ECO:0000259" key="7">
    <source>
        <dbReference type="PROSITE" id="PS01124"/>
    </source>
</evidence>
<evidence type="ECO:0000256" key="6">
    <source>
        <dbReference type="SAM" id="MobiDB-lite"/>
    </source>
</evidence>
<proteinExistence type="predicted"/>
<feature type="region of interest" description="Disordered" evidence="6">
    <location>
        <begin position="295"/>
        <end position="320"/>
    </location>
</feature>
<name>A0A7Y8JPN4_9PSED</name>
<comment type="caution">
    <text evidence="8">The sequence shown here is derived from an EMBL/GenBank/DDBJ whole genome shotgun (WGS) entry which is preliminary data.</text>
</comment>
<evidence type="ECO:0000256" key="5">
    <source>
        <dbReference type="ARBA" id="ARBA00037345"/>
    </source>
</evidence>
<dbReference type="GO" id="GO:0043565">
    <property type="term" value="F:sequence-specific DNA binding"/>
    <property type="evidence" value="ECO:0007669"/>
    <property type="project" value="InterPro"/>
</dbReference>